<sequence length="332" mass="37468">MKKREEMIRDIHKRIDEYETEQRAKRTKVKKSFPALAAITATAVCLPIVAYAYELYHKESVQKYIGVSGEQVLMESGYSAPQSFSNDKATLTIDTMLYDGHSALAVVTIEAHDPAYTFPHDYGFIPEIVCDAEGNALEIDPEERTYDGKFLSGYGGMSMWKDSDLPSNQCRYEINFPNTEDWNGSTLYMRFAMPNETDYVFASKKAGRELLDGMIVAFDFTQNCECRTLTAENGEQIMLSDFELIRPSSFAPDTTDEKYVVNTAAKSSYKLVYTDGTEEDLQSVMSDYNSERSGNIFEFLASDVPCNDENATIIHKVSEIAAVEIDGIRYTR</sequence>
<gene>
    <name evidence="2" type="ORF">SAMN02910406_02739</name>
</gene>
<dbReference type="RefSeq" id="WP_074962385.1">
    <property type="nucleotide sequence ID" value="NZ_FOKQ01000027.1"/>
</dbReference>
<dbReference type="EMBL" id="FOKQ01000027">
    <property type="protein sequence ID" value="SFC95749.1"/>
    <property type="molecule type" value="Genomic_DNA"/>
</dbReference>
<keyword evidence="1" id="KW-0812">Transmembrane</keyword>
<name>A0A1I1NDP2_RUMAL</name>
<dbReference type="Proteomes" id="UP000182192">
    <property type="component" value="Unassembled WGS sequence"/>
</dbReference>
<evidence type="ECO:0000313" key="2">
    <source>
        <dbReference type="EMBL" id="SFC95749.1"/>
    </source>
</evidence>
<keyword evidence="1" id="KW-0472">Membrane</keyword>
<reference evidence="2 3" key="1">
    <citation type="submission" date="2016-10" db="EMBL/GenBank/DDBJ databases">
        <authorList>
            <person name="de Groot N.N."/>
        </authorList>
    </citation>
    <scope>NUCLEOTIDE SEQUENCE [LARGE SCALE GENOMIC DNA]</scope>
    <source>
        <strain evidence="2 3">AR67</strain>
    </source>
</reference>
<dbReference type="AlphaFoldDB" id="A0A1I1NDP2"/>
<evidence type="ECO:0008006" key="4">
    <source>
        <dbReference type="Google" id="ProtNLM"/>
    </source>
</evidence>
<feature type="transmembrane region" description="Helical" evidence="1">
    <location>
        <begin position="33"/>
        <end position="53"/>
    </location>
</feature>
<evidence type="ECO:0000313" key="3">
    <source>
        <dbReference type="Proteomes" id="UP000182192"/>
    </source>
</evidence>
<evidence type="ECO:0000256" key="1">
    <source>
        <dbReference type="SAM" id="Phobius"/>
    </source>
</evidence>
<accession>A0A1I1NDP2</accession>
<organism evidence="2 3">
    <name type="scientific">Ruminococcus albus</name>
    <dbReference type="NCBI Taxonomy" id="1264"/>
    <lineage>
        <taxon>Bacteria</taxon>
        <taxon>Bacillati</taxon>
        <taxon>Bacillota</taxon>
        <taxon>Clostridia</taxon>
        <taxon>Eubacteriales</taxon>
        <taxon>Oscillospiraceae</taxon>
        <taxon>Ruminococcus</taxon>
    </lineage>
</organism>
<protein>
    <recommendedName>
        <fullName evidence="4">DUF4179 domain-containing protein</fullName>
    </recommendedName>
</protein>
<proteinExistence type="predicted"/>
<keyword evidence="1" id="KW-1133">Transmembrane helix</keyword>